<dbReference type="EMBL" id="LO017727">
    <property type="protein sequence ID" value="CRH08055.1"/>
    <property type="molecule type" value="Genomic_DNA"/>
</dbReference>
<dbReference type="Pfam" id="PF13649">
    <property type="entry name" value="Methyltransf_25"/>
    <property type="match status" value="1"/>
</dbReference>
<evidence type="ECO:0000256" key="1">
    <source>
        <dbReference type="ARBA" id="ARBA00022603"/>
    </source>
</evidence>
<dbReference type="AlphaFoldDB" id="A0A1S7LMD0"/>
<sequence>MSSSLKETMQTMDAHYRSYGVEGRFGFDLYDKGLYQVRYQQVVRLIRKHQPAEQGLVLDLGCATGRLLAQLQGAYPNAQLMGSDIAGVALGYAKEHLPSATFAQCGWPHLPLPAASLDGLSIQEVLGHLPEAMRPEALAQSRVILKPGGWLCIGIKYRDKPGGLQPQSFLTLVEAAFEVVDRIPYQMWLSELLSDALSRSLDRAMQRNLRLAGWQQQAGGDLAQVTGKKRLFLQLISTPPMSWLFALLRGACNLWQVIIRGLILSPLPYRLLRTVEGLLSPLLKPRGEILFCRRRQES</sequence>
<feature type="domain" description="Methyltransferase" evidence="3">
    <location>
        <begin position="57"/>
        <end position="149"/>
    </location>
</feature>
<evidence type="ECO:0000313" key="4">
    <source>
        <dbReference type="EMBL" id="CRH08055.1"/>
    </source>
</evidence>
<dbReference type="GO" id="GO:0032259">
    <property type="term" value="P:methylation"/>
    <property type="evidence" value="ECO:0007669"/>
    <property type="project" value="UniProtKB-KW"/>
</dbReference>
<keyword evidence="1" id="KW-0489">Methyltransferase</keyword>
<dbReference type="Gene3D" id="3.40.50.150">
    <property type="entry name" value="Vaccinia Virus protein VP39"/>
    <property type="match status" value="1"/>
</dbReference>
<dbReference type="PANTHER" id="PTHR43861:SF1">
    <property type="entry name" value="TRANS-ACONITATE 2-METHYLTRANSFERASE"/>
    <property type="match status" value="1"/>
</dbReference>
<reference evidence="4" key="1">
    <citation type="submission" date="2015-04" db="EMBL/GenBank/DDBJ databases">
        <authorList>
            <person name="Syromyatnikov M.Y."/>
            <person name="Popov V.N."/>
        </authorList>
    </citation>
    <scope>NUCLEOTIDE SEQUENCE</scope>
    <source>
        <strain evidence="4">MO-1</strain>
    </source>
</reference>
<dbReference type="CDD" id="cd02440">
    <property type="entry name" value="AdoMet_MTases"/>
    <property type="match status" value="1"/>
</dbReference>
<proteinExistence type="predicted"/>
<organism evidence="4">
    <name type="scientific">Magnetococcus massalia (strain MO-1)</name>
    <dbReference type="NCBI Taxonomy" id="451514"/>
    <lineage>
        <taxon>Bacteria</taxon>
        <taxon>Pseudomonadati</taxon>
        <taxon>Pseudomonadota</taxon>
        <taxon>Magnetococcia</taxon>
        <taxon>Magnetococcales</taxon>
        <taxon>Magnetococcaceae</taxon>
        <taxon>Magnetococcus</taxon>
    </lineage>
</organism>
<evidence type="ECO:0000256" key="2">
    <source>
        <dbReference type="ARBA" id="ARBA00022679"/>
    </source>
</evidence>
<dbReference type="GO" id="GO:0008168">
    <property type="term" value="F:methyltransferase activity"/>
    <property type="evidence" value="ECO:0007669"/>
    <property type="project" value="UniProtKB-KW"/>
</dbReference>
<protein>
    <recommendedName>
        <fullName evidence="3">Methyltransferase domain-containing protein</fullName>
    </recommendedName>
</protein>
<gene>
    <name evidence="4" type="ORF">MAGMO_3927</name>
</gene>
<dbReference type="PANTHER" id="PTHR43861">
    <property type="entry name" value="TRANS-ACONITATE 2-METHYLTRANSFERASE-RELATED"/>
    <property type="match status" value="1"/>
</dbReference>
<keyword evidence="2" id="KW-0808">Transferase</keyword>
<accession>A0A1S7LMD0</accession>
<evidence type="ECO:0000259" key="3">
    <source>
        <dbReference type="Pfam" id="PF13649"/>
    </source>
</evidence>
<dbReference type="InterPro" id="IPR029063">
    <property type="entry name" value="SAM-dependent_MTases_sf"/>
</dbReference>
<name>A0A1S7LMD0_MAGMO</name>
<dbReference type="SUPFAM" id="SSF53335">
    <property type="entry name" value="S-adenosyl-L-methionine-dependent methyltransferases"/>
    <property type="match status" value="1"/>
</dbReference>
<dbReference type="InterPro" id="IPR041698">
    <property type="entry name" value="Methyltransf_25"/>
</dbReference>